<dbReference type="RefSeq" id="XP_030992772.1">
    <property type="nucleotide sequence ID" value="XM_031142719.1"/>
</dbReference>
<dbReference type="GO" id="GO:0061640">
    <property type="term" value="P:cytoskeleton-dependent cytokinesis"/>
    <property type="evidence" value="ECO:0007669"/>
    <property type="project" value="InterPro"/>
</dbReference>
<evidence type="ECO:0000313" key="2">
    <source>
        <dbReference type="Proteomes" id="UP000319257"/>
    </source>
</evidence>
<accession>A0A507B1W9</accession>
<evidence type="ECO:0008006" key="3">
    <source>
        <dbReference type="Google" id="ProtNLM"/>
    </source>
</evidence>
<dbReference type="OrthoDB" id="5403729at2759"/>
<organism evidence="1 2">
    <name type="scientific">Thyridium curvatum</name>
    <dbReference type="NCBI Taxonomy" id="1093900"/>
    <lineage>
        <taxon>Eukaryota</taxon>
        <taxon>Fungi</taxon>
        <taxon>Dikarya</taxon>
        <taxon>Ascomycota</taxon>
        <taxon>Pezizomycotina</taxon>
        <taxon>Sordariomycetes</taxon>
        <taxon>Sordariomycetidae</taxon>
        <taxon>Thyridiales</taxon>
        <taxon>Thyridiaceae</taxon>
        <taxon>Thyridium</taxon>
    </lineage>
</organism>
<reference evidence="1 2" key="1">
    <citation type="submission" date="2019-06" db="EMBL/GenBank/DDBJ databases">
        <title>Draft genome sequence of the filamentous fungus Phialemoniopsis curvata isolated from diesel fuel.</title>
        <authorList>
            <person name="Varaljay V.A."/>
            <person name="Lyon W.J."/>
            <person name="Crouch A.L."/>
            <person name="Drake C.E."/>
            <person name="Hollomon J.M."/>
            <person name="Nadeau L.J."/>
            <person name="Nunn H.S."/>
            <person name="Stevenson B.S."/>
            <person name="Bojanowski C.L."/>
            <person name="Crookes-Goodson W.J."/>
        </authorList>
    </citation>
    <scope>NUCLEOTIDE SEQUENCE [LARGE SCALE GENOMIC DNA]</scope>
    <source>
        <strain evidence="1 2">D216</strain>
    </source>
</reference>
<sequence>MDTSLDQTLDKTSLATIDLLESRLHRIEHLLYGASAPPAQPSNTSAADSLAELEHRFTSLLSRLKAYAELLKIYQKHPSFFQTPSPSEPPSQLSPEALRATVLACASSYPSAASALTAVINDTPIPDPALSASLAALIPRMAGIEATQLAQEAEIAELRARSEELVRGWYQGRMLGYSQSVADVEGRFEKVEQAVRRAEKAREAEAA</sequence>
<dbReference type="InParanoid" id="A0A507B1W9"/>
<dbReference type="AlphaFoldDB" id="A0A507B1W9"/>
<evidence type="ECO:0000313" key="1">
    <source>
        <dbReference type="EMBL" id="TPX11061.1"/>
    </source>
</evidence>
<dbReference type="Pfam" id="PF07426">
    <property type="entry name" value="Dynactin_p22"/>
    <property type="match status" value="1"/>
</dbReference>
<dbReference type="GeneID" id="41975369"/>
<name>A0A507B1W9_9PEZI</name>
<comment type="caution">
    <text evidence="1">The sequence shown here is derived from an EMBL/GenBank/DDBJ whole genome shotgun (WGS) entry which is preliminary data.</text>
</comment>
<gene>
    <name evidence="1" type="ORF">E0L32_007922</name>
</gene>
<dbReference type="InterPro" id="IPR009991">
    <property type="entry name" value="DCTN3"/>
</dbReference>
<dbReference type="Proteomes" id="UP000319257">
    <property type="component" value="Unassembled WGS sequence"/>
</dbReference>
<keyword evidence="2" id="KW-1185">Reference proteome</keyword>
<dbReference type="EMBL" id="SKBQ01000050">
    <property type="protein sequence ID" value="TPX11061.1"/>
    <property type="molecule type" value="Genomic_DNA"/>
</dbReference>
<dbReference type="STRING" id="1093900.A0A507B1W9"/>
<dbReference type="GO" id="GO:0005869">
    <property type="term" value="C:dynactin complex"/>
    <property type="evidence" value="ECO:0007669"/>
    <property type="project" value="InterPro"/>
</dbReference>
<protein>
    <recommendedName>
        <fullName evidence="3">Nuclear distribution protein</fullName>
    </recommendedName>
</protein>
<proteinExistence type="predicted"/>